<dbReference type="InterPro" id="IPR037257">
    <property type="entry name" value="T2SS_E_N_sf"/>
</dbReference>
<keyword evidence="2" id="KW-0547">Nucleotide-binding</keyword>
<protein>
    <submittedName>
        <fullName evidence="5">Flp pilus assembly complex ATPase component TadA</fullName>
    </submittedName>
</protein>
<accession>A0ABX0VFV3</accession>
<evidence type="ECO:0000313" key="5">
    <source>
        <dbReference type="EMBL" id="NIX78431.1"/>
    </source>
</evidence>
<evidence type="ECO:0000259" key="4">
    <source>
        <dbReference type="PROSITE" id="PS00662"/>
    </source>
</evidence>
<feature type="domain" description="Bacterial type II secretion system protein E" evidence="4">
    <location>
        <begin position="390"/>
        <end position="404"/>
    </location>
</feature>
<dbReference type="PANTHER" id="PTHR30258:SF2">
    <property type="entry name" value="COMG OPERON PROTEIN 1"/>
    <property type="match status" value="1"/>
</dbReference>
<gene>
    <name evidence="5" type="primary">tadA</name>
    <name evidence="5" type="ORF">HB375_17700</name>
</gene>
<evidence type="ECO:0000256" key="3">
    <source>
        <dbReference type="ARBA" id="ARBA00022840"/>
    </source>
</evidence>
<evidence type="ECO:0000256" key="2">
    <source>
        <dbReference type="ARBA" id="ARBA00022741"/>
    </source>
</evidence>
<dbReference type="Gene3D" id="3.30.450.90">
    <property type="match status" value="1"/>
</dbReference>
<dbReference type="SUPFAM" id="SSF160246">
    <property type="entry name" value="EspE N-terminal domain-like"/>
    <property type="match status" value="1"/>
</dbReference>
<dbReference type="Gene3D" id="1.10.40.70">
    <property type="match status" value="1"/>
</dbReference>
<comment type="caution">
    <text evidence="5">The sequence shown here is derived from an EMBL/GenBank/DDBJ whole genome shotgun (WGS) entry which is preliminary data.</text>
</comment>
<dbReference type="SUPFAM" id="SSF52540">
    <property type="entry name" value="P-loop containing nucleoside triphosphate hydrolases"/>
    <property type="match status" value="1"/>
</dbReference>
<dbReference type="CDD" id="cd01129">
    <property type="entry name" value="PulE-GspE-like"/>
    <property type="match status" value="1"/>
</dbReference>
<keyword evidence="3" id="KW-0067">ATP-binding</keyword>
<reference evidence="5 6" key="1">
    <citation type="submission" date="2020-03" db="EMBL/GenBank/DDBJ databases">
        <title>The genome sequence of Microvirga sp. c23x22.</title>
        <authorList>
            <person name="Zhang X."/>
        </authorList>
    </citation>
    <scope>NUCLEOTIDE SEQUENCE [LARGE SCALE GENOMIC DNA]</scope>
    <source>
        <strain evidence="6">c23x22</strain>
    </source>
</reference>
<evidence type="ECO:0000313" key="6">
    <source>
        <dbReference type="Proteomes" id="UP000707352"/>
    </source>
</evidence>
<dbReference type="SMART" id="SM00382">
    <property type="entry name" value="AAA"/>
    <property type="match status" value="1"/>
</dbReference>
<evidence type="ECO:0000256" key="1">
    <source>
        <dbReference type="ARBA" id="ARBA00006611"/>
    </source>
</evidence>
<comment type="similarity">
    <text evidence="1">Belongs to the GSP E family.</text>
</comment>
<dbReference type="PROSITE" id="PS00662">
    <property type="entry name" value="T2SP_E"/>
    <property type="match status" value="1"/>
</dbReference>
<dbReference type="Pfam" id="PF00437">
    <property type="entry name" value="T2SSE"/>
    <property type="match status" value="1"/>
</dbReference>
<dbReference type="Pfam" id="PF05157">
    <property type="entry name" value="MshEN"/>
    <property type="match status" value="1"/>
</dbReference>
<keyword evidence="6" id="KW-1185">Reference proteome</keyword>
<dbReference type="Gene3D" id="3.40.50.300">
    <property type="entry name" value="P-loop containing nucleotide triphosphate hydrolases"/>
    <property type="match status" value="1"/>
</dbReference>
<name>A0ABX0VFV3_9HYPH</name>
<dbReference type="Proteomes" id="UP000707352">
    <property type="component" value="Unassembled WGS sequence"/>
</dbReference>
<organism evidence="5 6">
    <name type="scientific">Microvirga terricola</name>
    <dbReference type="NCBI Taxonomy" id="2719797"/>
    <lineage>
        <taxon>Bacteria</taxon>
        <taxon>Pseudomonadati</taxon>
        <taxon>Pseudomonadota</taxon>
        <taxon>Alphaproteobacteria</taxon>
        <taxon>Hyphomicrobiales</taxon>
        <taxon>Methylobacteriaceae</taxon>
        <taxon>Microvirga</taxon>
    </lineage>
</organism>
<dbReference type="InterPro" id="IPR027417">
    <property type="entry name" value="P-loop_NTPase"/>
</dbReference>
<proteinExistence type="inferred from homology"/>
<dbReference type="PANTHER" id="PTHR30258">
    <property type="entry name" value="TYPE II SECRETION SYSTEM PROTEIN GSPE-RELATED"/>
    <property type="match status" value="1"/>
</dbReference>
<dbReference type="Gene3D" id="3.30.300.160">
    <property type="entry name" value="Type II secretion system, protein E, N-terminal domain"/>
    <property type="match status" value="1"/>
</dbReference>
<dbReference type="InterPro" id="IPR007831">
    <property type="entry name" value="T2SS_GspE_N"/>
</dbReference>
<sequence>MLDATGSLELLEKPAQAVETVIRILIDDEVLTTQALARGRRAAEQSLERLDLVLNKLGLVSDHALAAAWSAVTGLPIAEPTAYPPHVLLGETLEPGFLAHARALPLKVDGDRLELAVVDAVDHFTPAAIAAKTGLSVSCKLARPGEFSAAFERLYGAVGSADSDEISLGADAALTHDVERLRDLASDAPVVRMVNGLIDRAIEVGASDLHISAARAGLRVRYRIDGILRDVEPPPGQFHAAVISRLKIMAGLDIAERRLPQDGRIRIAWRGREIDLRIATMPHLNGEGAVLRVLDRSAVSLDFEALGFSASLIASFHRILSEPHGIFLVTGPTGSGKTTTLYAALQAIASPERNIVTVEDPTEYQLEGVNQIQVNRKIGLDFASALRAVLRQDPDVIMVGEIRDRETAIVANQAALTGHLVLATVHTNTAVAALPRLVDMGVEPYLLASTIKGSMAQRLVRRLCPHCRRSARPEPWHQGLWRGRSTSLQTCHYAVGCERCQGTGYIGRIAIAESMPMTDAIKGKLLEKADERELAATAQSAGMMSMVEDGLSKVAAGLTSVDELLRAVGAS</sequence>
<dbReference type="InterPro" id="IPR003593">
    <property type="entry name" value="AAA+_ATPase"/>
</dbReference>
<dbReference type="EMBL" id="JAATJS010000009">
    <property type="protein sequence ID" value="NIX78431.1"/>
    <property type="molecule type" value="Genomic_DNA"/>
</dbReference>
<dbReference type="RefSeq" id="WP_167674430.1">
    <property type="nucleotide sequence ID" value="NZ_JAATJS010000009.1"/>
</dbReference>
<dbReference type="InterPro" id="IPR001482">
    <property type="entry name" value="T2SS/T4SS_dom"/>
</dbReference>